<dbReference type="Pfam" id="PF01674">
    <property type="entry name" value="Lipase_2"/>
    <property type="match status" value="1"/>
</dbReference>
<evidence type="ECO:0000313" key="2">
    <source>
        <dbReference type="Proteomes" id="UP001175271"/>
    </source>
</evidence>
<keyword evidence="2" id="KW-1185">Reference proteome</keyword>
<dbReference type="InterPro" id="IPR029058">
    <property type="entry name" value="AB_hydrolase_fold"/>
</dbReference>
<evidence type="ECO:0008006" key="3">
    <source>
        <dbReference type="Google" id="ProtNLM"/>
    </source>
</evidence>
<dbReference type="AlphaFoldDB" id="A0AA39HEC0"/>
<organism evidence="1 2">
    <name type="scientific">Steinernema hermaphroditum</name>
    <dbReference type="NCBI Taxonomy" id="289476"/>
    <lineage>
        <taxon>Eukaryota</taxon>
        <taxon>Metazoa</taxon>
        <taxon>Ecdysozoa</taxon>
        <taxon>Nematoda</taxon>
        <taxon>Chromadorea</taxon>
        <taxon>Rhabditida</taxon>
        <taxon>Tylenchina</taxon>
        <taxon>Panagrolaimomorpha</taxon>
        <taxon>Strongyloidoidea</taxon>
        <taxon>Steinernematidae</taxon>
        <taxon>Steinernema</taxon>
    </lineage>
</organism>
<dbReference type="GO" id="GO:0016042">
    <property type="term" value="P:lipid catabolic process"/>
    <property type="evidence" value="ECO:0007669"/>
    <property type="project" value="InterPro"/>
</dbReference>
<dbReference type="SUPFAM" id="SSF53474">
    <property type="entry name" value="alpha/beta-Hydrolases"/>
    <property type="match status" value="1"/>
</dbReference>
<dbReference type="Proteomes" id="UP001175271">
    <property type="component" value="Unassembled WGS sequence"/>
</dbReference>
<sequence length="334" mass="36323">MFYSTVLILTGLSFGHSLKGPFSENFVKFLALNDQFSDLTSLEYGINGSFGGKLLDNQQARDRVKREPVIFIHGNSDGALDNGKGPFSGGWNQPIEYFMEKGYTSAELYALTWGDRNLANAGLRQHTCKHLKRIRGFIEAVLQYTESPKVDLVAHSMGVTLTRQAVKGGRIFLGGGDECDLGESLGDRVDTLLGIAGANYGLCSCTNEIAQVVPACAYKLGFWAGDTCLSSPTTVPTDPLTCQSATEADDCGQRDYAYFLKRLNEDDAAEGDVIMSMWSEDDEIVGNGGRVWGVPTGLIPKSRASLVFEDLSHEAMKARTGRAQFLAVTKHSFA</sequence>
<accession>A0AA39HEC0</accession>
<comment type="caution">
    <text evidence="1">The sequence shown here is derived from an EMBL/GenBank/DDBJ whole genome shotgun (WGS) entry which is preliminary data.</text>
</comment>
<gene>
    <name evidence="1" type="ORF">QR680_016806</name>
</gene>
<dbReference type="EMBL" id="JAUCMV010000004">
    <property type="protein sequence ID" value="KAK0403243.1"/>
    <property type="molecule type" value="Genomic_DNA"/>
</dbReference>
<dbReference type="PANTHER" id="PTHR32015">
    <property type="entry name" value="FASTING INDUCED LIPASE"/>
    <property type="match status" value="1"/>
</dbReference>
<dbReference type="InterPro" id="IPR002918">
    <property type="entry name" value="Lipase_EstA/Esterase_EstB"/>
</dbReference>
<proteinExistence type="predicted"/>
<evidence type="ECO:0000313" key="1">
    <source>
        <dbReference type="EMBL" id="KAK0403243.1"/>
    </source>
</evidence>
<reference evidence="1" key="1">
    <citation type="submission" date="2023-06" db="EMBL/GenBank/DDBJ databases">
        <title>Genomic analysis of the entomopathogenic nematode Steinernema hermaphroditum.</title>
        <authorList>
            <person name="Schwarz E.M."/>
            <person name="Heppert J.K."/>
            <person name="Baniya A."/>
            <person name="Schwartz H.T."/>
            <person name="Tan C.-H."/>
            <person name="Antoshechkin I."/>
            <person name="Sternberg P.W."/>
            <person name="Goodrich-Blair H."/>
            <person name="Dillman A.R."/>
        </authorList>
    </citation>
    <scope>NUCLEOTIDE SEQUENCE</scope>
    <source>
        <strain evidence="1">PS9179</strain>
        <tissue evidence="1">Whole animal</tissue>
    </source>
</reference>
<dbReference type="Gene3D" id="3.40.50.1820">
    <property type="entry name" value="alpha/beta hydrolase"/>
    <property type="match status" value="1"/>
</dbReference>
<protein>
    <recommendedName>
        <fullName evidence="3">Lipase domain-containing protein</fullName>
    </recommendedName>
</protein>
<dbReference type="PANTHER" id="PTHR32015:SF1">
    <property type="entry name" value="LIPASE"/>
    <property type="match status" value="1"/>
</dbReference>
<name>A0AA39HEC0_9BILA</name>
<dbReference type="GO" id="GO:0016298">
    <property type="term" value="F:lipase activity"/>
    <property type="evidence" value="ECO:0007669"/>
    <property type="project" value="TreeGrafter"/>
</dbReference>